<feature type="region of interest" description="Disordered" evidence="6">
    <location>
        <begin position="41"/>
        <end position="78"/>
    </location>
</feature>
<dbReference type="OrthoDB" id="9803201at2"/>
<comment type="function">
    <text evidence="5">Forms part of the polypeptide exit tunnel.</text>
</comment>
<feature type="compositionally biased region" description="Basic residues" evidence="6">
    <location>
        <begin position="60"/>
        <end position="71"/>
    </location>
</feature>
<dbReference type="InterPro" id="IPR013005">
    <property type="entry name" value="Ribosomal_uL4-like"/>
</dbReference>
<dbReference type="GO" id="GO:0005840">
    <property type="term" value="C:ribosome"/>
    <property type="evidence" value="ECO:0007669"/>
    <property type="project" value="UniProtKB-KW"/>
</dbReference>
<dbReference type="NCBIfam" id="TIGR03953">
    <property type="entry name" value="rplD_bact"/>
    <property type="match status" value="1"/>
</dbReference>
<proteinExistence type="inferred from homology"/>
<evidence type="ECO:0000256" key="5">
    <source>
        <dbReference type="HAMAP-Rule" id="MF_01328"/>
    </source>
</evidence>
<accession>A0A068NUE3</accession>
<dbReference type="InterPro" id="IPR002136">
    <property type="entry name" value="Ribosomal_uL4"/>
</dbReference>
<dbReference type="Proteomes" id="UP000027982">
    <property type="component" value="Chromosome"/>
</dbReference>
<dbReference type="GO" id="GO:0019843">
    <property type="term" value="F:rRNA binding"/>
    <property type="evidence" value="ECO:0007669"/>
    <property type="project" value="UniProtKB-UniRule"/>
</dbReference>
<evidence type="ECO:0000313" key="7">
    <source>
        <dbReference type="EMBL" id="AIE87138.1"/>
    </source>
</evidence>
<dbReference type="GO" id="GO:1990904">
    <property type="term" value="C:ribonucleoprotein complex"/>
    <property type="evidence" value="ECO:0007669"/>
    <property type="project" value="UniProtKB-KW"/>
</dbReference>
<dbReference type="PANTHER" id="PTHR10746">
    <property type="entry name" value="50S RIBOSOMAL PROTEIN L4"/>
    <property type="match status" value="1"/>
</dbReference>
<sequence length="223" mass="23956">MAQLDIKGKDGKTVGQHTLSDKIANASVSMVTAHRTVVAEEANARQGTQKAKTRSEVRGGGRKPYKQKKTGNARQGSIRAPHYAHGGMALAVAPRDYDKKVNKKERRAAILAALGAHFEAGNVSIVDSITFAAPKTKDATAMLEALGLNGQRRLLIVLPEYDEVVLKSFRNLPNVTVRTAPASTAGGAEAPKTAVFSTRDLLLAHKLIVVQEALSRIEEVWAK</sequence>
<dbReference type="GO" id="GO:0006412">
    <property type="term" value="P:translation"/>
    <property type="evidence" value="ECO:0007669"/>
    <property type="project" value="UniProtKB-UniRule"/>
</dbReference>
<comment type="subunit">
    <text evidence="5">Part of the 50S ribosomal subunit.</text>
</comment>
<name>A0A068NUE3_FIMGI</name>
<dbReference type="EMBL" id="CP007139">
    <property type="protein sequence ID" value="AIE87138.1"/>
    <property type="molecule type" value="Genomic_DNA"/>
</dbReference>
<dbReference type="KEGG" id="fgi:OP10G_3770"/>
<dbReference type="PANTHER" id="PTHR10746:SF6">
    <property type="entry name" value="LARGE RIBOSOMAL SUBUNIT PROTEIN UL4M"/>
    <property type="match status" value="1"/>
</dbReference>
<gene>
    <name evidence="5" type="primary">rplD</name>
    <name evidence="7" type="ORF">OP10G_3770</name>
</gene>
<dbReference type="InterPro" id="IPR023574">
    <property type="entry name" value="Ribosomal_uL4_dom_sf"/>
</dbReference>
<evidence type="ECO:0000256" key="1">
    <source>
        <dbReference type="ARBA" id="ARBA00010528"/>
    </source>
</evidence>
<dbReference type="Pfam" id="PF00573">
    <property type="entry name" value="Ribosomal_L4"/>
    <property type="match status" value="1"/>
</dbReference>
<evidence type="ECO:0000256" key="3">
    <source>
        <dbReference type="ARBA" id="ARBA00023274"/>
    </source>
</evidence>
<evidence type="ECO:0000256" key="4">
    <source>
        <dbReference type="ARBA" id="ARBA00035244"/>
    </source>
</evidence>
<keyword evidence="5" id="KW-0699">rRNA-binding</keyword>
<dbReference type="AlphaFoldDB" id="A0A068NUE3"/>
<keyword evidence="2 5" id="KW-0689">Ribosomal protein</keyword>
<dbReference type="HOGENOM" id="CLU_041575_5_0_0"/>
<dbReference type="Gene3D" id="3.40.1370.10">
    <property type="match status" value="1"/>
</dbReference>
<comment type="function">
    <text evidence="5">One of the primary rRNA binding proteins, this protein initially binds near the 5'-end of the 23S rRNA. It is important during the early stages of 50S assembly. It makes multiple contacts with different domains of the 23S rRNA in the assembled 50S subunit and ribosome.</text>
</comment>
<protein>
    <recommendedName>
        <fullName evidence="4 5">Large ribosomal subunit protein uL4</fullName>
    </recommendedName>
</protein>
<comment type="similarity">
    <text evidence="1 5">Belongs to the universal ribosomal protein uL4 family.</text>
</comment>
<dbReference type="STRING" id="661478.OP10G_3770"/>
<evidence type="ECO:0000256" key="6">
    <source>
        <dbReference type="SAM" id="MobiDB-lite"/>
    </source>
</evidence>
<dbReference type="eggNOG" id="COG0088">
    <property type="taxonomic scope" value="Bacteria"/>
</dbReference>
<reference evidence="7 8" key="1">
    <citation type="journal article" date="2014" name="PLoS ONE">
        <title>The first complete genome sequence of the class fimbriimonadia in the phylum armatimonadetes.</title>
        <authorList>
            <person name="Hu Z.Y."/>
            <person name="Wang Y.Z."/>
            <person name="Im W.T."/>
            <person name="Wang S.Y."/>
            <person name="Zhao G.P."/>
            <person name="Zheng H.J."/>
            <person name="Quan Z.X."/>
        </authorList>
    </citation>
    <scope>NUCLEOTIDE SEQUENCE [LARGE SCALE GENOMIC DNA]</scope>
    <source>
        <strain evidence="7">Gsoil 348</strain>
    </source>
</reference>
<dbReference type="RefSeq" id="WP_025228940.1">
    <property type="nucleotide sequence ID" value="NZ_CP007139.1"/>
</dbReference>
<keyword evidence="5" id="KW-0694">RNA-binding</keyword>
<keyword evidence="3 5" id="KW-0687">Ribonucleoprotein</keyword>
<evidence type="ECO:0000313" key="8">
    <source>
        <dbReference type="Proteomes" id="UP000027982"/>
    </source>
</evidence>
<evidence type="ECO:0000256" key="2">
    <source>
        <dbReference type="ARBA" id="ARBA00022980"/>
    </source>
</evidence>
<keyword evidence="8" id="KW-1185">Reference proteome</keyword>
<dbReference type="SUPFAM" id="SSF52166">
    <property type="entry name" value="Ribosomal protein L4"/>
    <property type="match status" value="1"/>
</dbReference>
<dbReference type="HAMAP" id="MF_01328_B">
    <property type="entry name" value="Ribosomal_uL4_B"/>
    <property type="match status" value="1"/>
</dbReference>
<dbReference type="GO" id="GO:0003735">
    <property type="term" value="F:structural constituent of ribosome"/>
    <property type="evidence" value="ECO:0007669"/>
    <property type="project" value="InterPro"/>
</dbReference>
<organism evidence="7 8">
    <name type="scientific">Fimbriimonas ginsengisoli Gsoil 348</name>
    <dbReference type="NCBI Taxonomy" id="661478"/>
    <lineage>
        <taxon>Bacteria</taxon>
        <taxon>Bacillati</taxon>
        <taxon>Armatimonadota</taxon>
        <taxon>Fimbriimonadia</taxon>
        <taxon>Fimbriimonadales</taxon>
        <taxon>Fimbriimonadaceae</taxon>
        <taxon>Fimbriimonas</taxon>
    </lineage>
</organism>